<evidence type="ECO:0000313" key="2">
    <source>
        <dbReference type="Proteomes" id="UP001279734"/>
    </source>
</evidence>
<protein>
    <submittedName>
        <fullName evidence="1">Uncharacterized protein</fullName>
    </submittedName>
</protein>
<proteinExistence type="predicted"/>
<accession>A0AAD3T961</accession>
<dbReference type="Proteomes" id="UP001279734">
    <property type="component" value="Unassembled WGS sequence"/>
</dbReference>
<name>A0AAD3T961_NEPGR</name>
<dbReference type="AlphaFoldDB" id="A0AAD3T961"/>
<reference evidence="1" key="1">
    <citation type="submission" date="2023-05" db="EMBL/GenBank/DDBJ databases">
        <title>Nepenthes gracilis genome sequencing.</title>
        <authorList>
            <person name="Fukushima K."/>
        </authorList>
    </citation>
    <scope>NUCLEOTIDE SEQUENCE</scope>
    <source>
        <strain evidence="1">SING2019-196</strain>
    </source>
</reference>
<evidence type="ECO:0000313" key="1">
    <source>
        <dbReference type="EMBL" id="GMH25955.1"/>
    </source>
</evidence>
<gene>
    <name evidence="1" type="ORF">Nepgr_027798</name>
</gene>
<sequence length="90" mass="10076">MLSDNLSIVIAWPLLLPRYHLVWSASMMFRKRSLHSFALVHPVMPQTFYSSNVKGGSPFIKDQEFAGCVSSGIGYLHLIEIPLECPPSIT</sequence>
<organism evidence="1 2">
    <name type="scientific">Nepenthes gracilis</name>
    <name type="common">Slender pitcher plant</name>
    <dbReference type="NCBI Taxonomy" id="150966"/>
    <lineage>
        <taxon>Eukaryota</taxon>
        <taxon>Viridiplantae</taxon>
        <taxon>Streptophyta</taxon>
        <taxon>Embryophyta</taxon>
        <taxon>Tracheophyta</taxon>
        <taxon>Spermatophyta</taxon>
        <taxon>Magnoliopsida</taxon>
        <taxon>eudicotyledons</taxon>
        <taxon>Gunneridae</taxon>
        <taxon>Pentapetalae</taxon>
        <taxon>Caryophyllales</taxon>
        <taxon>Nepenthaceae</taxon>
        <taxon>Nepenthes</taxon>
    </lineage>
</organism>
<dbReference type="EMBL" id="BSYO01000030">
    <property type="protein sequence ID" value="GMH25955.1"/>
    <property type="molecule type" value="Genomic_DNA"/>
</dbReference>
<keyword evidence="2" id="KW-1185">Reference proteome</keyword>
<comment type="caution">
    <text evidence="1">The sequence shown here is derived from an EMBL/GenBank/DDBJ whole genome shotgun (WGS) entry which is preliminary data.</text>
</comment>